<proteinExistence type="inferred from homology"/>
<keyword evidence="2" id="KW-0489">Methyltransferase</keyword>
<evidence type="ECO:0000256" key="3">
    <source>
        <dbReference type="ARBA" id="ARBA00022679"/>
    </source>
</evidence>
<evidence type="ECO:0000259" key="6">
    <source>
        <dbReference type="Pfam" id="PF05175"/>
    </source>
</evidence>
<dbReference type="InterPro" id="IPR029063">
    <property type="entry name" value="SAM-dependent_MTases_sf"/>
</dbReference>
<evidence type="ECO:0000256" key="1">
    <source>
        <dbReference type="ARBA" id="ARBA00006149"/>
    </source>
</evidence>
<dbReference type="NCBIfam" id="TIGR00537">
    <property type="entry name" value="hemK_rel_arch"/>
    <property type="match status" value="1"/>
</dbReference>
<gene>
    <name evidence="7" type="ORF">UFOPK3564_03232</name>
</gene>
<comment type="similarity">
    <text evidence="1">Belongs to the eukaryotic/archaeal PrmC-related family.</text>
</comment>
<dbReference type="InterPro" id="IPR004557">
    <property type="entry name" value="PrmC-related"/>
</dbReference>
<protein>
    <submittedName>
        <fullName evidence="7">Unannotated protein</fullName>
    </submittedName>
</protein>
<reference evidence="7" key="1">
    <citation type="submission" date="2020-05" db="EMBL/GenBank/DDBJ databases">
        <authorList>
            <person name="Chiriac C."/>
            <person name="Salcher M."/>
            <person name="Ghai R."/>
            <person name="Kavagutti S V."/>
        </authorList>
    </citation>
    <scope>NUCLEOTIDE SEQUENCE</scope>
</reference>
<feature type="region of interest" description="Disordered" evidence="5">
    <location>
        <begin position="1"/>
        <end position="26"/>
    </location>
</feature>
<dbReference type="InterPro" id="IPR052190">
    <property type="entry name" value="Euk-Arch_PrmC-MTase"/>
</dbReference>
<dbReference type="GO" id="GO:0003676">
    <property type="term" value="F:nucleic acid binding"/>
    <property type="evidence" value="ECO:0007669"/>
    <property type="project" value="InterPro"/>
</dbReference>
<dbReference type="GO" id="GO:0008757">
    <property type="term" value="F:S-adenosylmethionine-dependent methyltransferase activity"/>
    <property type="evidence" value="ECO:0007669"/>
    <property type="project" value="TreeGrafter"/>
</dbReference>
<dbReference type="PANTHER" id="PTHR45875">
    <property type="entry name" value="METHYLTRANSFERASE N6AMT1"/>
    <property type="match status" value="1"/>
</dbReference>
<accession>A0A6J7JVN9</accession>
<dbReference type="InterPro" id="IPR007848">
    <property type="entry name" value="Small_mtfrase_dom"/>
</dbReference>
<dbReference type="Pfam" id="PF05175">
    <property type="entry name" value="MTS"/>
    <property type="match status" value="1"/>
</dbReference>
<evidence type="ECO:0000256" key="5">
    <source>
        <dbReference type="SAM" id="MobiDB-lite"/>
    </source>
</evidence>
<dbReference type="Gene3D" id="3.40.50.150">
    <property type="entry name" value="Vaccinia Virus protein VP39"/>
    <property type="match status" value="1"/>
</dbReference>
<dbReference type="CDD" id="cd02440">
    <property type="entry name" value="AdoMet_MTases"/>
    <property type="match status" value="1"/>
</dbReference>
<dbReference type="SUPFAM" id="SSF53335">
    <property type="entry name" value="S-adenosyl-L-methionine-dependent methyltransferases"/>
    <property type="match status" value="1"/>
</dbReference>
<dbReference type="GO" id="GO:0008276">
    <property type="term" value="F:protein methyltransferase activity"/>
    <property type="evidence" value="ECO:0007669"/>
    <property type="project" value="TreeGrafter"/>
</dbReference>
<dbReference type="EMBL" id="CAFBMK010000290">
    <property type="protein sequence ID" value="CAB4946142.1"/>
    <property type="molecule type" value="Genomic_DNA"/>
</dbReference>
<dbReference type="AlphaFoldDB" id="A0A6J7JVN9"/>
<dbReference type="GO" id="GO:0032259">
    <property type="term" value="P:methylation"/>
    <property type="evidence" value="ECO:0007669"/>
    <property type="project" value="UniProtKB-KW"/>
</dbReference>
<dbReference type="PANTHER" id="PTHR45875:SF1">
    <property type="entry name" value="METHYLTRANSFERASE N6AMT1"/>
    <property type="match status" value="1"/>
</dbReference>
<name>A0A6J7JVN9_9ZZZZ</name>
<feature type="domain" description="Methyltransferase small" evidence="6">
    <location>
        <begin position="30"/>
        <end position="134"/>
    </location>
</feature>
<evidence type="ECO:0000256" key="2">
    <source>
        <dbReference type="ARBA" id="ARBA00022603"/>
    </source>
</evidence>
<evidence type="ECO:0000256" key="4">
    <source>
        <dbReference type="ARBA" id="ARBA00022691"/>
    </source>
</evidence>
<dbReference type="GO" id="GO:0035657">
    <property type="term" value="C:eRF1 methyltransferase complex"/>
    <property type="evidence" value="ECO:0007669"/>
    <property type="project" value="TreeGrafter"/>
</dbReference>
<sequence length="255" mass="27198">MLDDALLSPAHTTAARPPVDGPPVQAPPVRVRTLPGVYGPQTDSWLLAQALRREDLDGARVLDLCTGSGLLAVTAAMSGAADVVAVDVSRRAVLTARMNLRRNGARGAVVRGDLVHAVPDGDFDVIVSNPPYVPAEDDALPTRGQARAWDAGRDGRLIVDRICTEAPARLAPGGRLLMVHSHVCSADRTVELLEEQGLRAEVLLRRQLAFGPVMMSRARFLEQAGFVDADERHEELVVVRAERPGAADAAHGRAA</sequence>
<evidence type="ECO:0000313" key="7">
    <source>
        <dbReference type="EMBL" id="CAB4946142.1"/>
    </source>
</evidence>
<keyword evidence="3" id="KW-0808">Transferase</keyword>
<dbReference type="InterPro" id="IPR002052">
    <property type="entry name" value="DNA_methylase_N6_adenine_CS"/>
</dbReference>
<keyword evidence="4" id="KW-0949">S-adenosyl-L-methionine</keyword>
<organism evidence="7">
    <name type="scientific">freshwater metagenome</name>
    <dbReference type="NCBI Taxonomy" id="449393"/>
    <lineage>
        <taxon>unclassified sequences</taxon>
        <taxon>metagenomes</taxon>
        <taxon>ecological metagenomes</taxon>
    </lineage>
</organism>
<dbReference type="PROSITE" id="PS00092">
    <property type="entry name" value="N6_MTASE"/>
    <property type="match status" value="1"/>
</dbReference>